<evidence type="ECO:0000313" key="2">
    <source>
        <dbReference type="Proteomes" id="UP001164693"/>
    </source>
</evidence>
<evidence type="ECO:0000313" key="1">
    <source>
        <dbReference type="EMBL" id="WAX55550.1"/>
    </source>
</evidence>
<sequence>MINAPRKSRSRLAAGRARVLGLPTRGTTNPNRLRRMDNWITATLGGALRAVEAPLVVDLGFGASPITSIELAARLQRVCPDVRVLGLELDPMRVATALPAAAPPRLTFARGGFEFAAHRPDLVRAANVLRQYDEDAAAEAWTRMRAGLAPGGLIVEGTSDELGRLAGWVLLDASGPVSLTLACRVESLVRPGDLAERLPKLLIHRNVPGQPIHAFLSDLDAAWDAAAALAPFGRRQRWIAACTGLQDRWPVRTDRARHGELTVAWPAIAPLLPGRR</sequence>
<dbReference type="GO" id="GO:0008168">
    <property type="term" value="F:methyltransferase activity"/>
    <property type="evidence" value="ECO:0007669"/>
    <property type="project" value="UniProtKB-KW"/>
</dbReference>
<reference evidence="1" key="1">
    <citation type="submission" date="2022-05" db="EMBL/GenBank/DDBJ databases">
        <title>Jatrophihabitans sp. SB3-54 whole genome sequence.</title>
        <authorList>
            <person name="Suh M.K."/>
            <person name="Eom M.K."/>
            <person name="Kim J.S."/>
            <person name="Kim H.S."/>
            <person name="Do H.E."/>
            <person name="Shin Y.K."/>
            <person name="Lee J.-S."/>
        </authorList>
    </citation>
    <scope>NUCLEOTIDE SEQUENCE</scope>
    <source>
        <strain evidence="1">SB3-54</strain>
    </source>
</reference>
<keyword evidence="2" id="KW-1185">Reference proteome</keyword>
<dbReference type="SUPFAM" id="SSF53335">
    <property type="entry name" value="S-adenosyl-L-methionine-dependent methyltransferases"/>
    <property type="match status" value="1"/>
</dbReference>
<dbReference type="InterPro" id="IPR029063">
    <property type="entry name" value="SAM-dependent_MTases_sf"/>
</dbReference>
<dbReference type="GO" id="GO:0032259">
    <property type="term" value="P:methylation"/>
    <property type="evidence" value="ECO:0007669"/>
    <property type="project" value="UniProtKB-KW"/>
</dbReference>
<gene>
    <name evidence="1" type="ORF">M6B22_13470</name>
</gene>
<accession>A0ABY7JU43</accession>
<proteinExistence type="predicted"/>
<name>A0ABY7JU43_9ACTN</name>
<dbReference type="Proteomes" id="UP001164693">
    <property type="component" value="Chromosome"/>
</dbReference>
<keyword evidence="1" id="KW-0489">Methyltransferase</keyword>
<dbReference type="Gene3D" id="3.40.50.150">
    <property type="entry name" value="Vaccinia Virus protein VP39"/>
    <property type="match status" value="1"/>
</dbReference>
<dbReference type="EMBL" id="CP097463">
    <property type="protein sequence ID" value="WAX55550.1"/>
    <property type="molecule type" value="Genomic_DNA"/>
</dbReference>
<keyword evidence="1" id="KW-0808">Transferase</keyword>
<organism evidence="1 2">
    <name type="scientific">Jatrophihabitans cynanchi</name>
    <dbReference type="NCBI Taxonomy" id="2944128"/>
    <lineage>
        <taxon>Bacteria</taxon>
        <taxon>Bacillati</taxon>
        <taxon>Actinomycetota</taxon>
        <taxon>Actinomycetes</taxon>
        <taxon>Jatrophihabitantales</taxon>
        <taxon>Jatrophihabitantaceae</taxon>
        <taxon>Jatrophihabitans</taxon>
    </lineage>
</organism>
<protein>
    <submittedName>
        <fullName evidence="1">Class I SAM-dependent methyltransferase</fullName>
    </submittedName>
</protein>